<evidence type="ECO:0000313" key="4">
    <source>
        <dbReference type="Proteomes" id="UP000335636"/>
    </source>
</evidence>
<keyword evidence="4" id="KW-1185">Reference proteome</keyword>
<evidence type="ECO:0000256" key="1">
    <source>
        <dbReference type="SAM" id="MobiDB-lite"/>
    </source>
</evidence>
<protein>
    <recommendedName>
        <fullName evidence="5">IF rod domain-containing protein</fullName>
    </recommendedName>
</protein>
<name>A0A5E4CTB4_MARMO</name>
<evidence type="ECO:0000313" key="2">
    <source>
        <dbReference type="EMBL" id="KAF7478126.1"/>
    </source>
</evidence>
<dbReference type="Proteomes" id="UP000662637">
    <property type="component" value="Unassembled WGS sequence"/>
</dbReference>
<dbReference type="EMBL" id="CABDUW010002009">
    <property type="protein sequence ID" value="VTJ85046.1"/>
    <property type="molecule type" value="Genomic_DNA"/>
</dbReference>
<accession>A0A5E4CTB4</accession>
<dbReference type="Proteomes" id="UP000335636">
    <property type="component" value="Unassembled WGS sequence"/>
</dbReference>
<dbReference type="AlphaFoldDB" id="A0A5E4CTB4"/>
<proteinExistence type="predicted"/>
<organism evidence="3 4">
    <name type="scientific">Marmota monax</name>
    <name type="common">Woodchuck</name>
    <dbReference type="NCBI Taxonomy" id="9995"/>
    <lineage>
        <taxon>Eukaryota</taxon>
        <taxon>Metazoa</taxon>
        <taxon>Chordata</taxon>
        <taxon>Craniata</taxon>
        <taxon>Vertebrata</taxon>
        <taxon>Euteleostomi</taxon>
        <taxon>Mammalia</taxon>
        <taxon>Eutheria</taxon>
        <taxon>Euarchontoglires</taxon>
        <taxon>Glires</taxon>
        <taxon>Rodentia</taxon>
        <taxon>Sciuromorpha</taxon>
        <taxon>Sciuridae</taxon>
        <taxon>Xerinae</taxon>
        <taxon>Marmotini</taxon>
        <taxon>Marmota</taxon>
    </lineage>
</organism>
<evidence type="ECO:0008006" key="5">
    <source>
        <dbReference type="Google" id="ProtNLM"/>
    </source>
</evidence>
<sequence>MRWLRRREKYWSQQMEESTAVSPHNHRGECCHMRLTEMGFTTLSLRLTWTQKKSKGQVREQSKGCGDPLQHAAGAANRVRAAETQAESSAKPRTRGLRSIKIKLEAEIATYRHILEDRVHLSLNSAATPCQPSEDQHFRVSYAKTQNC</sequence>
<gene>
    <name evidence="2" type="ORF">GHT09_010828</name>
    <name evidence="3" type="ORF">MONAX_5E005911</name>
</gene>
<reference evidence="2" key="2">
    <citation type="submission" date="2020-08" db="EMBL/GenBank/DDBJ databases">
        <authorList>
            <person name="Shumante A."/>
            <person name="Zimin A.V."/>
            <person name="Puiu D."/>
            <person name="Salzberg S.L."/>
        </authorList>
    </citation>
    <scope>NUCLEOTIDE SEQUENCE</scope>
    <source>
        <strain evidence="2">WC2-LM</strain>
        <tissue evidence="2">Liver</tissue>
    </source>
</reference>
<evidence type="ECO:0000313" key="3">
    <source>
        <dbReference type="EMBL" id="VTJ85046.1"/>
    </source>
</evidence>
<reference evidence="3 4" key="1">
    <citation type="submission" date="2019-04" db="EMBL/GenBank/DDBJ databases">
        <authorList>
            <person name="Alioto T."/>
            <person name="Alioto T."/>
        </authorList>
    </citation>
    <scope>NUCLEOTIDE SEQUENCE [LARGE SCALE GENOMIC DNA]</scope>
</reference>
<dbReference type="SUPFAM" id="SSF64593">
    <property type="entry name" value="Intermediate filament protein, coiled coil region"/>
    <property type="match status" value="1"/>
</dbReference>
<dbReference type="EMBL" id="WJEC01001708">
    <property type="protein sequence ID" value="KAF7478126.1"/>
    <property type="molecule type" value="Genomic_DNA"/>
</dbReference>
<feature type="region of interest" description="Disordered" evidence="1">
    <location>
        <begin position="56"/>
        <end position="95"/>
    </location>
</feature>